<sequence length="273" mass="28669">MTALDPTLARPTLTSRSDVPAVTFGRLVVVEWRKQLDTRAGRWLLVVIAAVTATVMIIMGAVGDGDVPFEAFVIGSSTPLAMLLPIVAILAATSEWSQRTALTTFTLEPRRLRVVGAKAVSAVGSGVAFYAVAVGIAALAHLWVVTFRDATPDWSVGTVTWGTLLMVVLWMLGGIAFGLAFLSTPAAIVTYLVLPVVVSTIAVFVTAWADVWPWIDLSTASAPLLTDPAVAAQAGMSTGGEMWAQIATSALIWVGVPLAVGVTRVLRGEIKTA</sequence>
<keyword evidence="1" id="KW-0472">Membrane</keyword>
<feature type="transmembrane region" description="Helical" evidence="1">
    <location>
        <begin position="164"/>
        <end position="182"/>
    </location>
</feature>
<feature type="transmembrane region" description="Helical" evidence="1">
    <location>
        <begin position="43"/>
        <end position="63"/>
    </location>
</feature>
<dbReference type="Proteomes" id="UP000224130">
    <property type="component" value="Unassembled WGS sequence"/>
</dbReference>
<keyword evidence="1" id="KW-0812">Transmembrane</keyword>
<evidence type="ECO:0008006" key="4">
    <source>
        <dbReference type="Google" id="ProtNLM"/>
    </source>
</evidence>
<dbReference type="RefSeq" id="WP_098464891.1">
    <property type="nucleotide sequence ID" value="NZ_PDJJ01000001.1"/>
</dbReference>
<comment type="caution">
    <text evidence="2">The sequence shown here is derived from an EMBL/GenBank/DDBJ whole genome shotgun (WGS) entry which is preliminary data.</text>
</comment>
<feature type="transmembrane region" description="Helical" evidence="1">
    <location>
        <begin position="242"/>
        <end position="266"/>
    </location>
</feature>
<keyword evidence="1" id="KW-1133">Transmembrane helix</keyword>
<feature type="transmembrane region" description="Helical" evidence="1">
    <location>
        <begin position="189"/>
        <end position="209"/>
    </location>
</feature>
<proteinExistence type="predicted"/>
<accession>A0A2A9F139</accession>
<evidence type="ECO:0000313" key="3">
    <source>
        <dbReference type="Proteomes" id="UP000224130"/>
    </source>
</evidence>
<feature type="transmembrane region" description="Helical" evidence="1">
    <location>
        <begin position="69"/>
        <end position="92"/>
    </location>
</feature>
<evidence type="ECO:0000256" key="1">
    <source>
        <dbReference type="SAM" id="Phobius"/>
    </source>
</evidence>
<name>A0A2A9F139_9MICO</name>
<reference evidence="2 3" key="1">
    <citation type="submission" date="2017-10" db="EMBL/GenBank/DDBJ databases">
        <title>Sequencing the genomes of 1000 actinobacteria strains.</title>
        <authorList>
            <person name="Klenk H.-P."/>
        </authorList>
    </citation>
    <scope>NUCLEOTIDE SEQUENCE [LARGE SCALE GENOMIC DNA]</scope>
    <source>
        <strain evidence="2 3">DSM 21863</strain>
    </source>
</reference>
<dbReference type="OrthoDB" id="3822725at2"/>
<organism evidence="2 3">
    <name type="scientific">Isoptericola jiangsuensis</name>
    <dbReference type="NCBI Taxonomy" id="548579"/>
    <lineage>
        <taxon>Bacteria</taxon>
        <taxon>Bacillati</taxon>
        <taxon>Actinomycetota</taxon>
        <taxon>Actinomycetes</taxon>
        <taxon>Micrococcales</taxon>
        <taxon>Promicromonosporaceae</taxon>
        <taxon>Isoptericola</taxon>
    </lineage>
</organism>
<evidence type="ECO:0000313" key="2">
    <source>
        <dbReference type="EMBL" id="PFG44723.1"/>
    </source>
</evidence>
<dbReference type="AlphaFoldDB" id="A0A2A9F139"/>
<protein>
    <recommendedName>
        <fullName evidence="4">ABC-2 type transport system permease protein</fullName>
    </recommendedName>
</protein>
<gene>
    <name evidence="2" type="ORF">ATJ88_3459</name>
</gene>
<feature type="transmembrane region" description="Helical" evidence="1">
    <location>
        <begin position="119"/>
        <end position="144"/>
    </location>
</feature>
<dbReference type="EMBL" id="PDJJ01000001">
    <property type="protein sequence ID" value="PFG44723.1"/>
    <property type="molecule type" value="Genomic_DNA"/>
</dbReference>
<keyword evidence="3" id="KW-1185">Reference proteome</keyword>